<evidence type="ECO:0000256" key="6">
    <source>
        <dbReference type="SAM" id="Phobius"/>
    </source>
</evidence>
<dbReference type="CDD" id="cd17328">
    <property type="entry name" value="MFS_spinster_like"/>
    <property type="match status" value="1"/>
</dbReference>
<dbReference type="InterPro" id="IPR036259">
    <property type="entry name" value="MFS_trans_sf"/>
</dbReference>
<keyword evidence="4 6" id="KW-1133">Transmembrane helix</keyword>
<feature type="transmembrane region" description="Helical" evidence="6">
    <location>
        <begin position="317"/>
        <end position="340"/>
    </location>
</feature>
<dbReference type="RefSeq" id="WP_111458051.1">
    <property type="nucleotide sequence ID" value="NZ_QFYP01000001.1"/>
</dbReference>
<dbReference type="AlphaFoldDB" id="A0A328B1H9"/>
<protein>
    <recommendedName>
        <fullName evidence="7">Major facilitator superfamily (MFS) profile domain-containing protein</fullName>
    </recommendedName>
</protein>
<dbReference type="SUPFAM" id="SSF103473">
    <property type="entry name" value="MFS general substrate transporter"/>
    <property type="match status" value="1"/>
</dbReference>
<keyword evidence="9" id="KW-1185">Reference proteome</keyword>
<comment type="caution">
    <text evidence="8">The sequence shown here is derived from an EMBL/GenBank/DDBJ whole genome shotgun (WGS) entry which is preliminary data.</text>
</comment>
<dbReference type="GO" id="GO:0022857">
    <property type="term" value="F:transmembrane transporter activity"/>
    <property type="evidence" value="ECO:0007669"/>
    <property type="project" value="InterPro"/>
</dbReference>
<feature type="transmembrane region" description="Helical" evidence="6">
    <location>
        <begin position="257"/>
        <end position="279"/>
    </location>
</feature>
<dbReference type="Proteomes" id="UP000249842">
    <property type="component" value="Unassembled WGS sequence"/>
</dbReference>
<dbReference type="Gene3D" id="1.20.1250.20">
    <property type="entry name" value="MFS general substrate transporter like domains"/>
    <property type="match status" value="1"/>
</dbReference>
<feature type="transmembrane region" description="Helical" evidence="6">
    <location>
        <begin position="352"/>
        <end position="371"/>
    </location>
</feature>
<dbReference type="InterPro" id="IPR044770">
    <property type="entry name" value="MFS_spinster-like"/>
</dbReference>
<gene>
    <name evidence="8" type="ORF">DJ021_13555</name>
</gene>
<keyword evidence="5 6" id="KW-0472">Membrane</keyword>
<dbReference type="PROSITE" id="PS50850">
    <property type="entry name" value="MFS"/>
    <property type="match status" value="1"/>
</dbReference>
<evidence type="ECO:0000256" key="4">
    <source>
        <dbReference type="ARBA" id="ARBA00022989"/>
    </source>
</evidence>
<keyword evidence="2" id="KW-0813">Transport</keyword>
<reference evidence="9" key="1">
    <citation type="submission" date="2018-05" db="EMBL/GenBank/DDBJ databases">
        <authorList>
            <person name="Li X."/>
        </authorList>
    </citation>
    <scope>NUCLEOTIDE SEQUENCE [LARGE SCALE GENOMIC DNA]</scope>
    <source>
        <strain evidence="9">HKS-05</strain>
    </source>
</reference>
<dbReference type="PANTHER" id="PTHR23505:SF79">
    <property type="entry name" value="PROTEIN SPINSTER"/>
    <property type="match status" value="1"/>
</dbReference>
<comment type="subcellular location">
    <subcellularLocation>
        <location evidence="1">Membrane</location>
        <topology evidence="1">Multi-pass membrane protein</topology>
    </subcellularLocation>
</comment>
<dbReference type="OrthoDB" id="7497327at2"/>
<keyword evidence="3 6" id="KW-0812">Transmembrane</keyword>
<accession>A0A328B1H9</accession>
<evidence type="ECO:0000259" key="7">
    <source>
        <dbReference type="PROSITE" id="PS50850"/>
    </source>
</evidence>
<dbReference type="Pfam" id="PF07690">
    <property type="entry name" value="MFS_1"/>
    <property type="match status" value="1"/>
</dbReference>
<dbReference type="EMBL" id="QFYP01000001">
    <property type="protein sequence ID" value="RAK60759.1"/>
    <property type="molecule type" value="Genomic_DNA"/>
</dbReference>
<dbReference type="GO" id="GO:0016020">
    <property type="term" value="C:membrane"/>
    <property type="evidence" value="ECO:0007669"/>
    <property type="project" value="UniProtKB-SubCell"/>
</dbReference>
<feature type="transmembrane region" description="Helical" evidence="6">
    <location>
        <begin position="221"/>
        <end position="242"/>
    </location>
</feature>
<feature type="transmembrane region" description="Helical" evidence="6">
    <location>
        <begin position="85"/>
        <end position="104"/>
    </location>
</feature>
<name>A0A328B1H9_9CAUL</name>
<proteinExistence type="predicted"/>
<feature type="transmembrane region" description="Helical" evidence="6">
    <location>
        <begin position="110"/>
        <end position="131"/>
    </location>
</feature>
<feature type="transmembrane region" description="Helical" evidence="6">
    <location>
        <begin position="173"/>
        <end position="193"/>
    </location>
</feature>
<dbReference type="InterPro" id="IPR011701">
    <property type="entry name" value="MFS"/>
</dbReference>
<sequence>MTAKPLDPTRTDRTAWITLATLAAAYGVHALDRSIFTLLVEPIKRELALSDAQLGLLTGLAFAIFYAALGLPMARLADRWNRKRLIIISIVIFSAATVASGMAGGFVSLLLARVLVGIGEAGPTPASVSILSDRFPPARRPLAMSLFIAGALCGTTAGLLAISLFGANVSWRTVFWGAGAGGLIVALVVALVIREPQRRATEAAHEHFGTAMAGLLRIPSFRWISIGSGLFSALIVSVQGWVPAFLTRSHGFDRNHIVLFLALAWGVGGVVGVTVLGALTNWIRKRGGPAVLISVAGLIVVTVAVLAVALSTPSTPLCVAALAVAFFLMPASQGPTFALVQDMTPPQRRATATALLQLISNGIGLGLGPLATGALSDALRPHLGSASLRAALLWVVVAAGAAGAAAMVLAARRIVGDLAREDTLARAPALEPAAS</sequence>
<dbReference type="PANTHER" id="PTHR23505">
    <property type="entry name" value="SPINSTER"/>
    <property type="match status" value="1"/>
</dbReference>
<feature type="transmembrane region" description="Helical" evidence="6">
    <location>
        <begin position="391"/>
        <end position="411"/>
    </location>
</feature>
<feature type="transmembrane region" description="Helical" evidence="6">
    <location>
        <begin position="54"/>
        <end position="73"/>
    </location>
</feature>
<evidence type="ECO:0000256" key="3">
    <source>
        <dbReference type="ARBA" id="ARBA00022692"/>
    </source>
</evidence>
<feature type="transmembrane region" description="Helical" evidence="6">
    <location>
        <begin position="143"/>
        <end position="167"/>
    </location>
</feature>
<feature type="transmembrane region" description="Helical" evidence="6">
    <location>
        <begin position="291"/>
        <end position="311"/>
    </location>
</feature>
<evidence type="ECO:0000313" key="9">
    <source>
        <dbReference type="Proteomes" id="UP000249842"/>
    </source>
</evidence>
<evidence type="ECO:0000256" key="2">
    <source>
        <dbReference type="ARBA" id="ARBA00022448"/>
    </source>
</evidence>
<dbReference type="InterPro" id="IPR020846">
    <property type="entry name" value="MFS_dom"/>
</dbReference>
<evidence type="ECO:0000313" key="8">
    <source>
        <dbReference type="EMBL" id="RAK60759.1"/>
    </source>
</evidence>
<feature type="domain" description="Major facilitator superfamily (MFS) profile" evidence="7">
    <location>
        <begin position="18"/>
        <end position="415"/>
    </location>
</feature>
<evidence type="ECO:0000256" key="1">
    <source>
        <dbReference type="ARBA" id="ARBA00004141"/>
    </source>
</evidence>
<evidence type="ECO:0000256" key="5">
    <source>
        <dbReference type="ARBA" id="ARBA00023136"/>
    </source>
</evidence>
<organism evidence="8 9">
    <name type="scientific">Phenylobacterium hankyongense</name>
    <dbReference type="NCBI Taxonomy" id="1813876"/>
    <lineage>
        <taxon>Bacteria</taxon>
        <taxon>Pseudomonadati</taxon>
        <taxon>Pseudomonadota</taxon>
        <taxon>Alphaproteobacteria</taxon>
        <taxon>Caulobacterales</taxon>
        <taxon>Caulobacteraceae</taxon>
        <taxon>Phenylobacterium</taxon>
    </lineage>
</organism>